<evidence type="ECO:0000256" key="1">
    <source>
        <dbReference type="SAM" id="Coils"/>
    </source>
</evidence>
<dbReference type="EMBL" id="CGBR01000027">
    <property type="protein sequence ID" value="CFQ69808.1"/>
    <property type="molecule type" value="Genomic_DNA"/>
</dbReference>
<name>A0A0T7P8G9_YEREN</name>
<keyword evidence="1" id="KW-0175">Coiled coil</keyword>
<proteinExistence type="predicted"/>
<sequence>MLSKEQLEKRIAEIRNIASEMKWSSVEHGQVALNDAEALEELLSLREQIKALKQQKPIGQVISCNGNKTLGWINDAPESTLLFTAAKPAEIPRHIFSMLVNELRDVPVIGCKRELIISVLNRHGVIAEPVQLDPPATE</sequence>
<evidence type="ECO:0000313" key="3">
    <source>
        <dbReference type="Proteomes" id="UP000048841"/>
    </source>
</evidence>
<gene>
    <name evidence="2" type="ORF">ERS137941_03202</name>
</gene>
<protein>
    <submittedName>
        <fullName evidence="2">Uncharacterized protein</fullName>
    </submittedName>
</protein>
<dbReference type="RefSeq" id="WP_023160423.1">
    <property type="nucleotide sequence ID" value="NZ_CGBR01000027.1"/>
</dbReference>
<feature type="coiled-coil region" evidence="1">
    <location>
        <begin position="4"/>
        <end position="55"/>
    </location>
</feature>
<accession>A0A0T7P8G9</accession>
<reference evidence="2 3" key="1">
    <citation type="submission" date="2015-03" db="EMBL/GenBank/DDBJ databases">
        <authorList>
            <person name="Murphy D."/>
        </authorList>
    </citation>
    <scope>NUCLEOTIDE SEQUENCE [LARGE SCALE GENOMIC DNA]</scope>
    <source>
        <strain evidence="2 3">IP26249</strain>
    </source>
</reference>
<dbReference type="AlphaFoldDB" id="A0A0T7P8G9"/>
<evidence type="ECO:0000313" key="2">
    <source>
        <dbReference type="EMBL" id="CFQ69808.1"/>
    </source>
</evidence>
<dbReference type="Proteomes" id="UP000048841">
    <property type="component" value="Unassembled WGS sequence"/>
</dbReference>
<organism evidence="2 3">
    <name type="scientific">Yersinia enterocolitica</name>
    <dbReference type="NCBI Taxonomy" id="630"/>
    <lineage>
        <taxon>Bacteria</taxon>
        <taxon>Pseudomonadati</taxon>
        <taxon>Pseudomonadota</taxon>
        <taxon>Gammaproteobacteria</taxon>
        <taxon>Enterobacterales</taxon>
        <taxon>Yersiniaceae</taxon>
        <taxon>Yersinia</taxon>
    </lineage>
</organism>